<dbReference type="Proteomes" id="UP000278149">
    <property type="component" value="Unassembled WGS sequence"/>
</dbReference>
<evidence type="ECO:0000313" key="1">
    <source>
        <dbReference type="EMBL" id="RSN70544.1"/>
    </source>
</evidence>
<comment type="caution">
    <text evidence="1">The sequence shown here is derived from an EMBL/GenBank/DDBJ whole genome shotgun (WGS) entry which is preliminary data.</text>
</comment>
<gene>
    <name evidence="1" type="ORF">D9Q81_00615</name>
</gene>
<proteinExistence type="predicted"/>
<dbReference type="EMBL" id="RCOR01000006">
    <property type="protein sequence ID" value="RSN70544.1"/>
    <property type="molecule type" value="Genomic_DNA"/>
</dbReference>
<reference evidence="1 2" key="1">
    <citation type="submission" date="2018-10" db="EMBL/GenBank/DDBJ databases">
        <title>Co-occurring genomic capacity for anaerobic methane metabolism and dissimilatory sulfite reduction discovered in the Korarchaeota.</title>
        <authorList>
            <person name="Mckay L.J."/>
            <person name="Dlakic M."/>
            <person name="Fields M.W."/>
            <person name="Delmont T.O."/>
            <person name="Eren A.M."/>
            <person name="Jay Z.J."/>
            <person name="Klingelsmith K.B."/>
            <person name="Rusch D.B."/>
            <person name="Inskeep W.P."/>
        </authorList>
    </citation>
    <scope>NUCLEOTIDE SEQUENCE [LARGE SCALE GENOMIC DNA]</scope>
    <source>
        <strain evidence="1 2">WS</strain>
    </source>
</reference>
<accession>A0A3R9QA78</accession>
<dbReference type="AlphaFoldDB" id="A0A3R9QA78"/>
<name>A0A3R9QA78_9CREN</name>
<organism evidence="1 2">
    <name type="scientific">Candidatus Korarchaeum cryptofilum</name>
    <dbReference type="NCBI Taxonomy" id="498846"/>
    <lineage>
        <taxon>Archaea</taxon>
        <taxon>Thermoproteota</taxon>
        <taxon>Candidatus Korarchaeia</taxon>
        <taxon>Candidatus Korarchaeales</taxon>
        <taxon>Candidatus Korarchaeaceae</taxon>
        <taxon>Candidatus Korarchaeum</taxon>
    </lineage>
</organism>
<evidence type="ECO:0000313" key="2">
    <source>
        <dbReference type="Proteomes" id="UP000278149"/>
    </source>
</evidence>
<protein>
    <submittedName>
        <fullName evidence="1">Uncharacterized protein</fullName>
    </submittedName>
</protein>
<sequence length="112" mass="13322">MKSKTKKVILLLVLPILVFLFLISFELFSPQEKVIRELYKLNATKETIDFVKTANCKSLTKYESYWIVNDCNNDVYFKLFLEDNGYFLGICTSWQTPREAILKLKKLCWRMH</sequence>